<evidence type="ECO:0000256" key="2">
    <source>
        <dbReference type="ARBA" id="ARBA00009142"/>
    </source>
</evidence>
<evidence type="ECO:0000256" key="5">
    <source>
        <dbReference type="ARBA" id="ARBA00022692"/>
    </source>
</evidence>
<evidence type="ECO:0000256" key="8">
    <source>
        <dbReference type="RuleBase" id="RU363041"/>
    </source>
</evidence>
<evidence type="ECO:0000256" key="6">
    <source>
        <dbReference type="ARBA" id="ARBA00022989"/>
    </source>
</evidence>
<feature type="transmembrane region" description="Helical" evidence="8">
    <location>
        <begin position="52"/>
        <end position="69"/>
    </location>
</feature>
<evidence type="ECO:0000256" key="7">
    <source>
        <dbReference type="ARBA" id="ARBA00023136"/>
    </source>
</evidence>
<feature type="transmembrane region" description="Helical" evidence="8">
    <location>
        <begin position="173"/>
        <end position="195"/>
    </location>
</feature>
<name>A0ABR6ZQ51_9BURK</name>
<comment type="caution">
    <text evidence="9">The sequence shown here is derived from an EMBL/GenBank/DDBJ whole genome shotgun (WGS) entry which is preliminary data.</text>
</comment>
<dbReference type="PANTHER" id="PTHR30269:SF32">
    <property type="entry name" value="MEMBRANE TRANSPORTER PROTEIN-RELATED"/>
    <property type="match status" value="1"/>
</dbReference>
<dbReference type="InterPro" id="IPR052017">
    <property type="entry name" value="TSUP"/>
</dbReference>
<dbReference type="PANTHER" id="PTHR30269">
    <property type="entry name" value="TRANSMEMBRANE PROTEIN YFCA"/>
    <property type="match status" value="1"/>
</dbReference>
<evidence type="ECO:0000256" key="1">
    <source>
        <dbReference type="ARBA" id="ARBA00004651"/>
    </source>
</evidence>
<gene>
    <name evidence="9" type="ORF">H8L32_11110</name>
</gene>
<feature type="transmembrane region" description="Helical" evidence="8">
    <location>
        <begin position="14"/>
        <end position="45"/>
    </location>
</feature>
<feature type="transmembrane region" description="Helical" evidence="8">
    <location>
        <begin position="201"/>
        <end position="220"/>
    </location>
</feature>
<dbReference type="RefSeq" id="WP_186947248.1">
    <property type="nucleotide sequence ID" value="NZ_JACOGF010000004.1"/>
</dbReference>
<evidence type="ECO:0000256" key="3">
    <source>
        <dbReference type="ARBA" id="ARBA00022448"/>
    </source>
</evidence>
<feature type="transmembrane region" description="Helical" evidence="8">
    <location>
        <begin position="106"/>
        <end position="126"/>
    </location>
</feature>
<keyword evidence="7 8" id="KW-0472">Membrane</keyword>
<protein>
    <recommendedName>
        <fullName evidence="8">Probable membrane transporter protein</fullName>
    </recommendedName>
</protein>
<feature type="transmembrane region" description="Helical" evidence="8">
    <location>
        <begin position="232"/>
        <end position="250"/>
    </location>
</feature>
<evidence type="ECO:0000313" key="10">
    <source>
        <dbReference type="Proteomes" id="UP000650424"/>
    </source>
</evidence>
<proteinExistence type="inferred from homology"/>
<keyword evidence="6 8" id="KW-1133">Transmembrane helix</keyword>
<keyword evidence="10" id="KW-1185">Reference proteome</keyword>
<evidence type="ECO:0000256" key="4">
    <source>
        <dbReference type="ARBA" id="ARBA00022475"/>
    </source>
</evidence>
<keyword evidence="3" id="KW-0813">Transport</keyword>
<comment type="similarity">
    <text evidence="2 8">Belongs to the 4-toluene sulfonate uptake permease (TSUP) (TC 2.A.102) family.</text>
</comment>
<evidence type="ECO:0000313" key="9">
    <source>
        <dbReference type="EMBL" id="MBC3918026.1"/>
    </source>
</evidence>
<keyword evidence="5 8" id="KW-0812">Transmembrane</keyword>
<comment type="subcellular location">
    <subcellularLocation>
        <location evidence="1 8">Cell membrane</location>
        <topology evidence="1 8">Multi-pass membrane protein</topology>
    </subcellularLocation>
</comment>
<accession>A0ABR6ZQ51</accession>
<dbReference type="Proteomes" id="UP000650424">
    <property type="component" value="Unassembled WGS sequence"/>
</dbReference>
<feature type="transmembrane region" description="Helical" evidence="8">
    <location>
        <begin position="81"/>
        <end position="99"/>
    </location>
</feature>
<sequence length="254" mass="27103">MENLSNLFGSYQQLLVICLVFILAGMVKGIVGLGLPTVAIGLLSLSMPTMEAAALLIMPSLLTNIWQLAAGPDLRQLLHRLRPMLLGICAGTLASALLLTRINPYWSGIGLGLALITYAGMGLASFHWNMPVRLETRMASVAGTLTGIVTATTGVFVMPSVPFLQTLNLEKDSLIQAMGLTFTVSTLALAANLAWAGQLHWNAAGNSLFALLPAVAGMQLGQVLRDKMQPVVFKRCFFAGLLLLGLHYLWGARG</sequence>
<organism evidence="9 10">
    <name type="scientific">Undibacterium hunanense</name>
    <dbReference type="NCBI Taxonomy" id="2762292"/>
    <lineage>
        <taxon>Bacteria</taxon>
        <taxon>Pseudomonadati</taxon>
        <taxon>Pseudomonadota</taxon>
        <taxon>Betaproteobacteria</taxon>
        <taxon>Burkholderiales</taxon>
        <taxon>Oxalobacteraceae</taxon>
        <taxon>Undibacterium</taxon>
    </lineage>
</organism>
<feature type="transmembrane region" description="Helical" evidence="8">
    <location>
        <begin position="138"/>
        <end position="161"/>
    </location>
</feature>
<dbReference type="Pfam" id="PF01925">
    <property type="entry name" value="TauE"/>
    <property type="match status" value="1"/>
</dbReference>
<dbReference type="EMBL" id="JACOGF010000004">
    <property type="protein sequence ID" value="MBC3918026.1"/>
    <property type="molecule type" value="Genomic_DNA"/>
</dbReference>
<reference evidence="9 10" key="1">
    <citation type="submission" date="2020-08" db="EMBL/GenBank/DDBJ databases">
        <title>Novel species isolated from subtropical streams in China.</title>
        <authorList>
            <person name="Lu H."/>
        </authorList>
    </citation>
    <scope>NUCLEOTIDE SEQUENCE [LARGE SCALE GENOMIC DNA]</scope>
    <source>
        <strain evidence="9 10">CY18W</strain>
    </source>
</reference>
<keyword evidence="4 8" id="KW-1003">Cell membrane</keyword>
<dbReference type="InterPro" id="IPR002781">
    <property type="entry name" value="TM_pro_TauE-like"/>
</dbReference>